<proteinExistence type="predicted"/>
<evidence type="ECO:0000313" key="3">
    <source>
        <dbReference type="Proteomes" id="UP000799757"/>
    </source>
</evidence>
<feature type="compositionally biased region" description="Low complexity" evidence="1">
    <location>
        <begin position="198"/>
        <end position="211"/>
    </location>
</feature>
<dbReference type="Proteomes" id="UP000799757">
    <property type="component" value="Unassembled WGS sequence"/>
</dbReference>
<reference evidence="2" key="1">
    <citation type="journal article" date="2020" name="Stud. Mycol.">
        <title>101 Dothideomycetes genomes: a test case for predicting lifestyles and emergence of pathogens.</title>
        <authorList>
            <person name="Haridas S."/>
            <person name="Albert R."/>
            <person name="Binder M."/>
            <person name="Bloem J."/>
            <person name="Labutti K."/>
            <person name="Salamov A."/>
            <person name="Andreopoulos B."/>
            <person name="Baker S."/>
            <person name="Barry K."/>
            <person name="Bills G."/>
            <person name="Bluhm B."/>
            <person name="Cannon C."/>
            <person name="Castanera R."/>
            <person name="Culley D."/>
            <person name="Daum C."/>
            <person name="Ezra D."/>
            <person name="Gonzalez J."/>
            <person name="Henrissat B."/>
            <person name="Kuo A."/>
            <person name="Liang C."/>
            <person name="Lipzen A."/>
            <person name="Lutzoni F."/>
            <person name="Magnuson J."/>
            <person name="Mondo S."/>
            <person name="Nolan M."/>
            <person name="Ohm R."/>
            <person name="Pangilinan J."/>
            <person name="Park H.-J."/>
            <person name="Ramirez L."/>
            <person name="Alfaro M."/>
            <person name="Sun H."/>
            <person name="Tritt A."/>
            <person name="Yoshinaga Y."/>
            <person name="Zwiers L.-H."/>
            <person name="Turgeon B."/>
            <person name="Goodwin S."/>
            <person name="Spatafora J."/>
            <person name="Crous P."/>
            <person name="Grigoriev I."/>
        </authorList>
    </citation>
    <scope>NUCLEOTIDE SEQUENCE</scope>
    <source>
        <strain evidence="2">CBS 109.77</strain>
    </source>
</reference>
<feature type="compositionally biased region" description="Low complexity" evidence="1">
    <location>
        <begin position="226"/>
        <end position="244"/>
    </location>
</feature>
<feature type="compositionally biased region" description="Basic and acidic residues" evidence="1">
    <location>
        <begin position="271"/>
        <end position="295"/>
    </location>
</feature>
<keyword evidence="3" id="KW-1185">Reference proteome</keyword>
<accession>A0A6A6WUU6</accession>
<dbReference type="EMBL" id="MU002258">
    <property type="protein sequence ID" value="KAF2788000.1"/>
    <property type="molecule type" value="Genomic_DNA"/>
</dbReference>
<evidence type="ECO:0000256" key="1">
    <source>
        <dbReference type="SAM" id="MobiDB-lite"/>
    </source>
</evidence>
<feature type="region of interest" description="Disordered" evidence="1">
    <location>
        <begin position="177"/>
        <end position="334"/>
    </location>
</feature>
<sequence>MAPKETLPTPTISSDRCVDDLVEQMLETKVKQDDPAMDAAMSDLADALEKKWSPGRREPSTEQVWTSSTPRPKHSPKSPPNHFVPLSSKDTPPPKKKTPKGRWMWVEDGEDENIYGYQFFNASWSSYFTQTKYRIDIRVVGPQQALDKHVPPMSQEQDQDHDLSHNYQWIDSKRIPKWTTTSSPHDVPASQPAKTDEATPSAPSSSQSTPQRMPTPRGPDSDGGWSLLTSSASASGAEENGTASTCDVQQGTARQERQRTSSTEQKARRKEQREINERTARELKGLEARQREMRRLSGRGRAGGKVDSGEEGGDEQGGRKRGRFGWLGRLMGEV</sequence>
<name>A0A6A6WUU6_9PLEO</name>
<organism evidence="2 3">
    <name type="scientific">Melanomma pulvis-pyrius CBS 109.77</name>
    <dbReference type="NCBI Taxonomy" id="1314802"/>
    <lineage>
        <taxon>Eukaryota</taxon>
        <taxon>Fungi</taxon>
        <taxon>Dikarya</taxon>
        <taxon>Ascomycota</taxon>
        <taxon>Pezizomycotina</taxon>
        <taxon>Dothideomycetes</taxon>
        <taxon>Pleosporomycetidae</taxon>
        <taxon>Pleosporales</taxon>
        <taxon>Melanommataceae</taxon>
        <taxon>Melanomma</taxon>
    </lineage>
</organism>
<evidence type="ECO:0000313" key="2">
    <source>
        <dbReference type="EMBL" id="KAF2788000.1"/>
    </source>
</evidence>
<gene>
    <name evidence="2" type="ORF">K505DRAFT_342478</name>
</gene>
<feature type="region of interest" description="Disordered" evidence="1">
    <location>
        <begin position="28"/>
        <end position="103"/>
    </location>
</feature>
<feature type="compositionally biased region" description="Basic and acidic residues" evidence="1">
    <location>
        <begin position="47"/>
        <end position="60"/>
    </location>
</feature>
<dbReference type="AlphaFoldDB" id="A0A6A6WUU6"/>
<protein>
    <submittedName>
        <fullName evidence="2">Uncharacterized protein</fullName>
    </submittedName>
</protein>
<feature type="compositionally biased region" description="Polar residues" evidence="1">
    <location>
        <begin position="61"/>
        <end position="70"/>
    </location>
</feature>